<evidence type="ECO:0000313" key="4">
    <source>
        <dbReference type="Proteomes" id="UP001490365"/>
    </source>
</evidence>
<keyword evidence="1" id="KW-1133">Transmembrane helix</keyword>
<reference evidence="3 4" key="1">
    <citation type="submission" date="2024-06" db="EMBL/GenBank/DDBJ databases">
        <title>The Natural Products Discovery Center: Release of the First 8490 Sequenced Strains for Exploring Actinobacteria Biosynthetic Diversity.</title>
        <authorList>
            <person name="Kalkreuter E."/>
            <person name="Kautsar S.A."/>
            <person name="Yang D."/>
            <person name="Bader C.D."/>
            <person name="Teijaro C.N."/>
            <person name="Fluegel L."/>
            <person name="Davis C.M."/>
            <person name="Simpson J.R."/>
            <person name="Lauterbach L."/>
            <person name="Steele A.D."/>
            <person name="Gui C."/>
            <person name="Meng S."/>
            <person name="Li G."/>
            <person name="Viehrig K."/>
            <person name="Ye F."/>
            <person name="Su P."/>
            <person name="Kiefer A.F."/>
            <person name="Nichols A."/>
            <person name="Cepeda A.J."/>
            <person name="Yan W."/>
            <person name="Fan B."/>
            <person name="Jiang Y."/>
            <person name="Adhikari A."/>
            <person name="Zheng C.-J."/>
            <person name="Schuster L."/>
            <person name="Cowan T.M."/>
            <person name="Smanski M.J."/>
            <person name="Chevrette M.G."/>
            <person name="De Carvalho L.P.S."/>
            <person name="Shen B."/>
        </authorList>
    </citation>
    <scope>NUCLEOTIDE SEQUENCE [LARGE SCALE GENOMIC DNA]</scope>
    <source>
        <strain evidence="3 4">NPDC001694</strain>
    </source>
</reference>
<evidence type="ECO:0000313" key="3">
    <source>
        <dbReference type="EMBL" id="MER6268092.1"/>
    </source>
</evidence>
<feature type="domain" description="DUF6458" evidence="2">
    <location>
        <begin position="1"/>
        <end position="63"/>
    </location>
</feature>
<dbReference type="RefSeq" id="WP_351956724.1">
    <property type="nucleotide sequence ID" value="NZ_JBEOZM010000004.1"/>
</dbReference>
<keyword evidence="1" id="KW-0472">Membrane</keyword>
<dbReference type="InterPro" id="IPR045597">
    <property type="entry name" value="DUF6458"/>
</dbReference>
<feature type="transmembrane region" description="Helical" evidence="1">
    <location>
        <begin position="29"/>
        <end position="47"/>
    </location>
</feature>
<protein>
    <submittedName>
        <fullName evidence="3">DUF6458 family protein</fullName>
    </submittedName>
</protein>
<keyword evidence="1" id="KW-0812">Transmembrane</keyword>
<comment type="caution">
    <text evidence="3">The sequence shown here is derived from an EMBL/GenBank/DDBJ whole genome shotgun (WGS) entry which is preliminary data.</text>
</comment>
<proteinExistence type="predicted"/>
<evidence type="ECO:0000259" key="2">
    <source>
        <dbReference type="Pfam" id="PF20059"/>
    </source>
</evidence>
<evidence type="ECO:0000256" key="1">
    <source>
        <dbReference type="SAM" id="Phobius"/>
    </source>
</evidence>
<dbReference type="EMBL" id="JBEOZM010000004">
    <property type="protein sequence ID" value="MER6268092.1"/>
    <property type="molecule type" value="Genomic_DNA"/>
</dbReference>
<organism evidence="3 4">
    <name type="scientific">Streptomyces sp. 900105755</name>
    <dbReference type="NCBI Taxonomy" id="3154389"/>
    <lineage>
        <taxon>Bacteria</taxon>
        <taxon>Bacillati</taxon>
        <taxon>Actinomycetota</taxon>
        <taxon>Actinomycetes</taxon>
        <taxon>Kitasatosporales</taxon>
        <taxon>Streptomycetaceae</taxon>
        <taxon>Streptomyces</taxon>
    </lineage>
</organism>
<name>A0ABV1TEU6_9ACTN</name>
<sequence>MGLGGCIILIAVGAILTFATDWHMNGVNLDVVGLILMAVGIIGVATFSSIASRRRVMVPPTTVVEEERHHHHRDGYGDGYGA</sequence>
<dbReference type="Proteomes" id="UP001490365">
    <property type="component" value="Unassembled WGS sequence"/>
</dbReference>
<accession>A0ABV1TEU6</accession>
<dbReference type="Pfam" id="PF20059">
    <property type="entry name" value="DUF6458"/>
    <property type="match status" value="1"/>
</dbReference>
<gene>
    <name evidence="3" type="ORF">ABT211_12430</name>
</gene>
<keyword evidence="4" id="KW-1185">Reference proteome</keyword>